<dbReference type="AlphaFoldDB" id="A0A841K9F9"/>
<keyword evidence="1" id="KW-0472">Membrane</keyword>
<feature type="transmembrane region" description="Helical" evidence="1">
    <location>
        <begin position="123"/>
        <end position="141"/>
    </location>
</feature>
<evidence type="ECO:0000313" key="2">
    <source>
        <dbReference type="EMBL" id="MBB6169498.1"/>
    </source>
</evidence>
<protein>
    <submittedName>
        <fullName evidence="2">Uncharacterized protein</fullName>
    </submittedName>
</protein>
<sequence>MTSAILTIAACAVLNRARGDDRWMPDWMPGRALFPVSIAIGLIGACFDGLWYGAAFGAAFFVWAVGPWGHLIGLGRFAPDRPASGLETALIELAAGNAHLALGLRHLFALPGLMIAAAISGELLLGVPGALAFAAFATGAYELSWRLRPSNPIIVAELLTGALWGGLAVALA</sequence>
<proteinExistence type="predicted"/>
<keyword evidence="1" id="KW-0812">Transmembrane</keyword>
<keyword evidence="3" id="KW-1185">Reference proteome</keyword>
<dbReference type="EMBL" id="JACHEH010000007">
    <property type="protein sequence ID" value="MBB6169498.1"/>
    <property type="molecule type" value="Genomic_DNA"/>
</dbReference>
<reference evidence="2 3" key="1">
    <citation type="submission" date="2020-08" db="EMBL/GenBank/DDBJ databases">
        <title>Genomic Encyclopedia of Type Strains, Phase IV (KMG-IV): sequencing the most valuable type-strain genomes for metagenomic binning, comparative biology and taxonomic classification.</title>
        <authorList>
            <person name="Goeker M."/>
        </authorList>
    </citation>
    <scope>NUCLEOTIDE SEQUENCE [LARGE SCALE GENOMIC DNA]</scope>
    <source>
        <strain evidence="2 3">DSM 101465</strain>
    </source>
</reference>
<evidence type="ECO:0000256" key="1">
    <source>
        <dbReference type="SAM" id="Phobius"/>
    </source>
</evidence>
<dbReference type="Proteomes" id="UP000588017">
    <property type="component" value="Unassembled WGS sequence"/>
</dbReference>
<feature type="transmembrane region" description="Helical" evidence="1">
    <location>
        <begin position="29"/>
        <end position="47"/>
    </location>
</feature>
<feature type="transmembrane region" description="Helical" evidence="1">
    <location>
        <begin position="153"/>
        <end position="171"/>
    </location>
</feature>
<organism evidence="2 3">
    <name type="scientific">Chelatococcus composti</name>
    <dbReference type="NCBI Taxonomy" id="1743235"/>
    <lineage>
        <taxon>Bacteria</taxon>
        <taxon>Pseudomonadati</taxon>
        <taxon>Pseudomonadota</taxon>
        <taxon>Alphaproteobacteria</taxon>
        <taxon>Hyphomicrobiales</taxon>
        <taxon>Chelatococcaceae</taxon>
        <taxon>Chelatococcus</taxon>
    </lineage>
</organism>
<comment type="caution">
    <text evidence="2">The sequence shown here is derived from an EMBL/GenBank/DDBJ whole genome shotgun (WGS) entry which is preliminary data.</text>
</comment>
<accession>A0A841K9F9</accession>
<gene>
    <name evidence="2" type="ORF">HNQ73_003140</name>
</gene>
<evidence type="ECO:0000313" key="3">
    <source>
        <dbReference type="Proteomes" id="UP000588017"/>
    </source>
</evidence>
<keyword evidence="1" id="KW-1133">Transmembrane helix</keyword>
<name>A0A841K9F9_9HYPH</name>
<dbReference type="RefSeq" id="WP_183335903.1">
    <property type="nucleotide sequence ID" value="NZ_BMHX01000007.1"/>
</dbReference>